<feature type="signal peptide" evidence="4">
    <location>
        <begin position="1"/>
        <end position="24"/>
    </location>
</feature>
<accession>A0A6P4XVL8</accession>
<dbReference type="Proteomes" id="UP000515135">
    <property type="component" value="Unplaced"/>
</dbReference>
<gene>
    <name evidence="6" type="primary">LOC109462517</name>
</gene>
<dbReference type="OrthoDB" id="536948at2759"/>
<dbReference type="GO" id="GO:0045217">
    <property type="term" value="P:cell-cell junction maintenance"/>
    <property type="evidence" value="ECO:0007669"/>
    <property type="project" value="TreeGrafter"/>
</dbReference>
<dbReference type="InterPro" id="IPR053243">
    <property type="entry name" value="SJ_maturation_regulator"/>
</dbReference>
<evidence type="ECO:0000256" key="4">
    <source>
        <dbReference type="SAM" id="SignalP"/>
    </source>
</evidence>
<evidence type="ECO:0000256" key="1">
    <source>
        <dbReference type="ARBA" id="ARBA00022729"/>
    </source>
</evidence>
<evidence type="ECO:0000313" key="5">
    <source>
        <dbReference type="Proteomes" id="UP000515135"/>
    </source>
</evidence>
<evidence type="ECO:0000256" key="3">
    <source>
        <dbReference type="ARBA" id="ARBA00023180"/>
    </source>
</evidence>
<organism evidence="5 6">
    <name type="scientific">Branchiostoma belcheri</name>
    <name type="common">Amphioxus</name>
    <dbReference type="NCBI Taxonomy" id="7741"/>
    <lineage>
        <taxon>Eukaryota</taxon>
        <taxon>Metazoa</taxon>
        <taxon>Chordata</taxon>
        <taxon>Cephalochordata</taxon>
        <taxon>Leptocardii</taxon>
        <taxon>Amphioxiformes</taxon>
        <taxon>Branchiostomatidae</taxon>
        <taxon>Branchiostoma</taxon>
    </lineage>
</organism>
<dbReference type="RefSeq" id="XP_019614629.1">
    <property type="nucleotide sequence ID" value="XM_019759070.1"/>
</dbReference>
<dbReference type="GO" id="GO:0016020">
    <property type="term" value="C:membrane"/>
    <property type="evidence" value="ECO:0007669"/>
    <property type="project" value="TreeGrafter"/>
</dbReference>
<dbReference type="GeneID" id="109462517"/>
<dbReference type="KEGG" id="bbel:109462517"/>
<dbReference type="AlphaFoldDB" id="A0A6P4XVL8"/>
<evidence type="ECO:0000313" key="6">
    <source>
        <dbReference type="RefSeq" id="XP_019614629.1"/>
    </source>
</evidence>
<feature type="chain" id="PRO_5028174472" evidence="4">
    <location>
        <begin position="25"/>
        <end position="136"/>
    </location>
</feature>
<sequence>MGPLWRRVFLVSLLLLGFLSGVVSDDIGGSYNWDHTISLSGSPYSVTDEIIVGEAATLTIEPGVRLLFPEGVGMTVWGRLIAIGTPEHRIVFDRKRNPPDDQANNVTRDHNIRLLGPTVFEGRVQVQRDGDFFTVD</sequence>
<dbReference type="PANTHER" id="PTHR47653">
    <property type="entry name" value="PROTEIN BARK BEETLE"/>
    <property type="match status" value="1"/>
</dbReference>
<protein>
    <submittedName>
        <fullName evidence="6">Protein bark beetle-like</fullName>
    </submittedName>
</protein>
<keyword evidence="5" id="KW-1185">Reference proteome</keyword>
<evidence type="ECO:0000256" key="2">
    <source>
        <dbReference type="ARBA" id="ARBA00022737"/>
    </source>
</evidence>
<keyword evidence="3" id="KW-0325">Glycoprotein</keyword>
<name>A0A6P4XVL8_BRABE</name>
<dbReference type="PANTHER" id="PTHR47653:SF1">
    <property type="entry name" value="DELETED IN MALIGNANT BRAIN TUMORS 1 PROTEIN"/>
    <property type="match status" value="1"/>
</dbReference>
<keyword evidence="2" id="KW-0677">Repeat</keyword>
<reference evidence="6" key="1">
    <citation type="submission" date="2025-08" db="UniProtKB">
        <authorList>
            <consortium name="RefSeq"/>
        </authorList>
    </citation>
    <scope>IDENTIFICATION</scope>
    <source>
        <tissue evidence="6">Gonad</tissue>
    </source>
</reference>
<keyword evidence="1 4" id="KW-0732">Signal</keyword>
<proteinExistence type="predicted"/>